<dbReference type="Proteomes" id="UP000095286">
    <property type="component" value="Unplaced"/>
</dbReference>
<accession>A0AC35TTR0</accession>
<dbReference type="WBParaSite" id="RSKR_0000408650.1">
    <property type="protein sequence ID" value="RSKR_0000408650.1"/>
    <property type="gene ID" value="RSKR_0000408650"/>
</dbReference>
<reference evidence="2" key="1">
    <citation type="submission" date="2016-11" db="UniProtKB">
        <authorList>
            <consortium name="WormBaseParasite"/>
        </authorList>
    </citation>
    <scope>IDENTIFICATION</scope>
    <source>
        <strain evidence="2">KR3021</strain>
    </source>
</reference>
<sequence length="72" mass="8210">MHDAKTRQNIARFILLYPNNSEGEVVAVYIEDPCINQALRQLTNVEDSGQSNEVMFLKDPDFVTRISELALK</sequence>
<evidence type="ECO:0000313" key="1">
    <source>
        <dbReference type="Proteomes" id="UP000095286"/>
    </source>
</evidence>
<protein>
    <submittedName>
        <fullName evidence="2">DUF1330 domain-containing protein</fullName>
    </submittedName>
</protein>
<name>A0AC35TTR0_9BILA</name>
<evidence type="ECO:0000313" key="2">
    <source>
        <dbReference type="WBParaSite" id="RSKR_0000408650.1"/>
    </source>
</evidence>
<proteinExistence type="predicted"/>
<organism evidence="1 2">
    <name type="scientific">Rhabditophanes sp. KR3021</name>
    <dbReference type="NCBI Taxonomy" id="114890"/>
    <lineage>
        <taxon>Eukaryota</taxon>
        <taxon>Metazoa</taxon>
        <taxon>Ecdysozoa</taxon>
        <taxon>Nematoda</taxon>
        <taxon>Chromadorea</taxon>
        <taxon>Rhabditida</taxon>
        <taxon>Tylenchina</taxon>
        <taxon>Panagrolaimomorpha</taxon>
        <taxon>Strongyloidoidea</taxon>
        <taxon>Alloionematidae</taxon>
        <taxon>Rhabditophanes</taxon>
    </lineage>
</organism>